<dbReference type="InterPro" id="IPR015424">
    <property type="entry name" value="PyrdxlP-dep_Trfase"/>
</dbReference>
<dbReference type="InterPro" id="IPR016454">
    <property type="entry name" value="Cysteine_dSase"/>
</dbReference>
<dbReference type="PROSITE" id="PS00595">
    <property type="entry name" value="AA_TRANSFER_CLASS_5"/>
    <property type="match status" value="1"/>
</dbReference>
<keyword evidence="13" id="KW-1185">Reference proteome</keyword>
<evidence type="ECO:0000256" key="3">
    <source>
        <dbReference type="ARBA" id="ARBA00012239"/>
    </source>
</evidence>
<dbReference type="GO" id="GO:0031071">
    <property type="term" value="F:cysteine desulfurase activity"/>
    <property type="evidence" value="ECO:0007669"/>
    <property type="project" value="UniProtKB-EC"/>
</dbReference>
<dbReference type="Pfam" id="PF00266">
    <property type="entry name" value="Aminotran_5"/>
    <property type="match status" value="1"/>
</dbReference>
<evidence type="ECO:0000256" key="7">
    <source>
        <dbReference type="ARBA" id="ARBA00023004"/>
    </source>
</evidence>
<dbReference type="PANTHER" id="PTHR11601:SF34">
    <property type="entry name" value="CYSTEINE DESULFURASE"/>
    <property type="match status" value="1"/>
</dbReference>
<dbReference type="Proteomes" id="UP000199158">
    <property type="component" value="Unassembled WGS sequence"/>
</dbReference>
<dbReference type="PIRSF" id="PIRSF005572">
    <property type="entry name" value="NifS"/>
    <property type="match status" value="1"/>
</dbReference>
<dbReference type="SUPFAM" id="SSF53383">
    <property type="entry name" value="PLP-dependent transferases"/>
    <property type="match status" value="1"/>
</dbReference>
<name>A0A1H8BUF5_9FIRM</name>
<dbReference type="PANTHER" id="PTHR11601">
    <property type="entry name" value="CYSTEINE DESULFURYLASE FAMILY MEMBER"/>
    <property type="match status" value="1"/>
</dbReference>
<dbReference type="STRING" id="474960.SAMN05216180_2059"/>
<keyword evidence="6" id="KW-0663">Pyridoxal phosphate</keyword>
<keyword evidence="8" id="KW-0411">Iron-sulfur</keyword>
<sequence>MNEVYLDNSATTRVDERVAQAALSMMCEHYGNPSSLHSKGLDAELAITAARKQVAAAIGADAAEITFTSGGTEANNLAVFGTMNMGRRMGGRVIATAFEHSSVMASFAQLEKLGCEVIYIKPDGQGHISARDVIDAVDNRTVLVSTMLVNNEVGSITPVEEIARGIRFKNKDTVIHCDAVQAFGKLPIKVKRLGVDLLTVSGHKIYAPKGIGALYVRAGVRLRPLVYGGSQERGLRVGTEAAPNIAALGKAAELIDCAHAIQNSSLFSKTLLEGVAGISGIHVNSPDDALPCIVNISAVGIRSEIMMHYLEQRGIFVSSGSACAKGEKSHVLRSMGLSDDLIDSALRISFGKYNTCEDIARFITVLKQGMKDIKRHA</sequence>
<evidence type="ECO:0000256" key="2">
    <source>
        <dbReference type="ARBA" id="ARBA00006490"/>
    </source>
</evidence>
<keyword evidence="7" id="KW-0408">Iron</keyword>
<evidence type="ECO:0000256" key="5">
    <source>
        <dbReference type="ARBA" id="ARBA00022723"/>
    </source>
</evidence>
<evidence type="ECO:0000313" key="12">
    <source>
        <dbReference type="EMBL" id="SEM85497.1"/>
    </source>
</evidence>
<dbReference type="InterPro" id="IPR000192">
    <property type="entry name" value="Aminotrans_V_dom"/>
</dbReference>
<dbReference type="Gene3D" id="3.40.640.10">
    <property type="entry name" value="Type I PLP-dependent aspartate aminotransferase-like (Major domain)"/>
    <property type="match status" value="1"/>
</dbReference>
<dbReference type="InterPro" id="IPR015421">
    <property type="entry name" value="PyrdxlP-dep_Trfase_major"/>
</dbReference>
<keyword evidence="5" id="KW-0479">Metal-binding</keyword>
<dbReference type="Gene3D" id="1.10.260.50">
    <property type="match status" value="1"/>
</dbReference>
<evidence type="ECO:0000256" key="1">
    <source>
        <dbReference type="ARBA" id="ARBA00001933"/>
    </source>
</evidence>
<comment type="catalytic activity">
    <reaction evidence="9">
        <text>(sulfur carrier)-H + L-cysteine = (sulfur carrier)-SH + L-alanine</text>
        <dbReference type="Rhea" id="RHEA:43892"/>
        <dbReference type="Rhea" id="RHEA-COMP:14737"/>
        <dbReference type="Rhea" id="RHEA-COMP:14739"/>
        <dbReference type="ChEBI" id="CHEBI:29917"/>
        <dbReference type="ChEBI" id="CHEBI:35235"/>
        <dbReference type="ChEBI" id="CHEBI:57972"/>
        <dbReference type="ChEBI" id="CHEBI:64428"/>
        <dbReference type="EC" id="2.8.1.7"/>
    </reaction>
</comment>
<evidence type="ECO:0000256" key="10">
    <source>
        <dbReference type="RuleBase" id="RU004504"/>
    </source>
</evidence>
<dbReference type="EMBL" id="FOCG01000001">
    <property type="protein sequence ID" value="SEM85497.1"/>
    <property type="molecule type" value="Genomic_DNA"/>
</dbReference>
<comment type="similarity">
    <text evidence="2">Belongs to the class-V pyridoxal-phosphate-dependent aminotransferase family. NifS/IscS subfamily.</text>
</comment>
<accession>A0A1H8BUF5</accession>
<feature type="domain" description="Aminotransferase class V" evidence="11">
    <location>
        <begin position="4"/>
        <end position="362"/>
    </location>
</feature>
<gene>
    <name evidence="12" type="ORF">SAMN05216180_2059</name>
</gene>
<evidence type="ECO:0000256" key="6">
    <source>
        <dbReference type="ARBA" id="ARBA00022898"/>
    </source>
</evidence>
<dbReference type="GO" id="GO:0051536">
    <property type="term" value="F:iron-sulfur cluster binding"/>
    <property type="evidence" value="ECO:0007669"/>
    <property type="project" value="UniProtKB-KW"/>
</dbReference>
<dbReference type="InterPro" id="IPR020578">
    <property type="entry name" value="Aminotrans_V_PyrdxlP_BS"/>
</dbReference>
<evidence type="ECO:0000313" key="13">
    <source>
        <dbReference type="Proteomes" id="UP000199158"/>
    </source>
</evidence>
<dbReference type="AlphaFoldDB" id="A0A1H8BUF5"/>
<evidence type="ECO:0000256" key="4">
    <source>
        <dbReference type="ARBA" id="ARBA00022679"/>
    </source>
</evidence>
<evidence type="ECO:0000259" key="11">
    <source>
        <dbReference type="Pfam" id="PF00266"/>
    </source>
</evidence>
<dbReference type="Gene3D" id="3.90.1150.10">
    <property type="entry name" value="Aspartate Aminotransferase, domain 1"/>
    <property type="match status" value="1"/>
</dbReference>
<dbReference type="OrthoDB" id="9808002at2"/>
<organism evidence="12 13">
    <name type="scientific">Hydrogenoanaerobacterium saccharovorans</name>
    <dbReference type="NCBI Taxonomy" id="474960"/>
    <lineage>
        <taxon>Bacteria</taxon>
        <taxon>Bacillati</taxon>
        <taxon>Bacillota</taxon>
        <taxon>Clostridia</taxon>
        <taxon>Eubacteriales</taxon>
        <taxon>Oscillospiraceae</taxon>
        <taxon>Hydrogenoanaerobacterium</taxon>
    </lineage>
</organism>
<evidence type="ECO:0000256" key="9">
    <source>
        <dbReference type="ARBA" id="ARBA00050776"/>
    </source>
</evidence>
<dbReference type="InterPro" id="IPR015422">
    <property type="entry name" value="PyrdxlP-dep_Trfase_small"/>
</dbReference>
<protein>
    <recommendedName>
        <fullName evidence="3">cysteine desulfurase</fullName>
        <ecNumber evidence="3">2.8.1.7</ecNumber>
    </recommendedName>
</protein>
<reference evidence="12 13" key="1">
    <citation type="submission" date="2016-10" db="EMBL/GenBank/DDBJ databases">
        <authorList>
            <person name="de Groot N.N."/>
        </authorList>
    </citation>
    <scope>NUCLEOTIDE SEQUENCE [LARGE SCALE GENOMIC DNA]</scope>
    <source>
        <strain evidence="12 13">CGMCC 1.5070</strain>
    </source>
</reference>
<proteinExistence type="inferred from homology"/>
<evidence type="ECO:0000256" key="8">
    <source>
        <dbReference type="ARBA" id="ARBA00023014"/>
    </source>
</evidence>
<dbReference type="EC" id="2.8.1.7" evidence="3"/>
<dbReference type="GO" id="GO:0046872">
    <property type="term" value="F:metal ion binding"/>
    <property type="evidence" value="ECO:0007669"/>
    <property type="project" value="UniProtKB-KW"/>
</dbReference>
<comment type="cofactor">
    <cofactor evidence="1 10">
        <name>pyridoxal 5'-phosphate</name>
        <dbReference type="ChEBI" id="CHEBI:597326"/>
    </cofactor>
</comment>
<keyword evidence="4" id="KW-0808">Transferase</keyword>
<dbReference type="RefSeq" id="WP_092754231.1">
    <property type="nucleotide sequence ID" value="NZ_FOCG01000001.1"/>
</dbReference>